<organism evidence="5 6">
    <name type="scientific">Vibrio gallaecicus</name>
    <dbReference type="NCBI Taxonomy" id="552386"/>
    <lineage>
        <taxon>Bacteria</taxon>
        <taxon>Pseudomonadati</taxon>
        <taxon>Pseudomonadota</taxon>
        <taxon>Gammaproteobacteria</taxon>
        <taxon>Vibrionales</taxon>
        <taxon>Vibrionaceae</taxon>
        <taxon>Vibrio</taxon>
    </lineage>
</organism>
<reference evidence="5 6" key="1">
    <citation type="journal article" date="2024" name="ISME J.">
        <title>Tailless and filamentous prophages are predominant in marine Vibrio.</title>
        <authorList>
            <person name="Steensen K."/>
            <person name="Seneca J."/>
            <person name="Bartlau N."/>
            <person name="Yu X.A."/>
            <person name="Hussain F.A."/>
            <person name="Polz M.F."/>
        </authorList>
    </citation>
    <scope>NUCLEOTIDE SEQUENCE [LARGE SCALE GENOMIC DNA]</scope>
    <source>
        <strain evidence="5 6">10N.222.51.A1</strain>
    </source>
</reference>
<evidence type="ECO:0000256" key="1">
    <source>
        <dbReference type="ARBA" id="ARBA00023015"/>
    </source>
</evidence>
<keyword evidence="2" id="KW-0238">DNA-binding</keyword>
<dbReference type="SMART" id="SM00421">
    <property type="entry name" value="HTH_LUXR"/>
    <property type="match status" value="1"/>
</dbReference>
<dbReference type="PROSITE" id="PS50043">
    <property type="entry name" value="HTH_LUXR_2"/>
    <property type="match status" value="1"/>
</dbReference>
<dbReference type="InterPro" id="IPR016032">
    <property type="entry name" value="Sig_transdc_resp-reg_C-effctor"/>
</dbReference>
<dbReference type="EMBL" id="JBFRUW010000016">
    <property type="protein sequence ID" value="MFA0567877.1"/>
    <property type="molecule type" value="Genomic_DNA"/>
</dbReference>
<dbReference type="PANTHER" id="PTHR44688:SF16">
    <property type="entry name" value="DNA-BINDING TRANSCRIPTIONAL ACTIVATOR DEVR_DOSR"/>
    <property type="match status" value="1"/>
</dbReference>
<keyword evidence="3" id="KW-0804">Transcription</keyword>
<dbReference type="InterPro" id="IPR000792">
    <property type="entry name" value="Tscrpt_reg_LuxR_C"/>
</dbReference>
<protein>
    <submittedName>
        <fullName evidence="5">Response regulator transcription factor</fullName>
    </submittedName>
</protein>
<evidence type="ECO:0000313" key="5">
    <source>
        <dbReference type="EMBL" id="MFA0567877.1"/>
    </source>
</evidence>
<dbReference type="CDD" id="cd06170">
    <property type="entry name" value="LuxR_C_like"/>
    <property type="match status" value="1"/>
</dbReference>
<comment type="caution">
    <text evidence="5">The sequence shown here is derived from an EMBL/GenBank/DDBJ whole genome shotgun (WGS) entry which is preliminary data.</text>
</comment>
<dbReference type="InterPro" id="IPR036388">
    <property type="entry name" value="WH-like_DNA-bd_sf"/>
</dbReference>
<keyword evidence="1" id="KW-0805">Transcription regulation</keyword>
<dbReference type="SUPFAM" id="SSF46894">
    <property type="entry name" value="C-terminal effector domain of the bipartite response regulators"/>
    <property type="match status" value="1"/>
</dbReference>
<evidence type="ECO:0000313" key="6">
    <source>
        <dbReference type="Proteomes" id="UP001570417"/>
    </source>
</evidence>
<proteinExistence type="predicted"/>
<dbReference type="Pfam" id="PF00196">
    <property type="entry name" value="GerE"/>
    <property type="match status" value="1"/>
</dbReference>
<evidence type="ECO:0000256" key="2">
    <source>
        <dbReference type="ARBA" id="ARBA00023125"/>
    </source>
</evidence>
<accession>A0ABV4N9C7</accession>
<name>A0ABV4N9C7_9VIBR</name>
<evidence type="ECO:0000256" key="3">
    <source>
        <dbReference type="ARBA" id="ARBA00023163"/>
    </source>
</evidence>
<dbReference type="PRINTS" id="PR00038">
    <property type="entry name" value="HTHLUXR"/>
</dbReference>
<evidence type="ECO:0000259" key="4">
    <source>
        <dbReference type="PROSITE" id="PS50043"/>
    </source>
</evidence>
<sequence length="271" mass="31021">MSGKKLSFEQLLMNQSSLLINCDPRLFNPTWSKTSFEVLNWFNIDRLTLFPNSMVLLEEGKTASAARENIPPINKKNFLGKNHTDYLKLLKTSKPHLTFSTLELEKSQNVVLKQLYKEGGRWHCIIPLQLFGQRWGALSFTNFFDNSEGLNDEDLQRLKLVCEMWLCYWQHSTLFRSLKQSETSLVNDADKLLLLTKKQSTVLALIAQGLTAQQCADKLHLSSRTIESHKYRMLDLLELDNHSDLVQFALRNGLGMAEDTNSQPSAKAKGR</sequence>
<feature type="domain" description="HTH luxR-type" evidence="4">
    <location>
        <begin position="188"/>
        <end position="253"/>
    </location>
</feature>
<keyword evidence="6" id="KW-1185">Reference proteome</keyword>
<dbReference type="RefSeq" id="WP_372265397.1">
    <property type="nucleotide sequence ID" value="NZ_JBFRUW010000016.1"/>
</dbReference>
<gene>
    <name evidence="5" type="ORF">AB4566_06285</name>
</gene>
<dbReference type="Gene3D" id="1.10.10.10">
    <property type="entry name" value="Winged helix-like DNA-binding domain superfamily/Winged helix DNA-binding domain"/>
    <property type="match status" value="1"/>
</dbReference>
<dbReference type="Proteomes" id="UP001570417">
    <property type="component" value="Unassembled WGS sequence"/>
</dbReference>
<dbReference type="PANTHER" id="PTHR44688">
    <property type="entry name" value="DNA-BINDING TRANSCRIPTIONAL ACTIVATOR DEVR_DOSR"/>
    <property type="match status" value="1"/>
</dbReference>